<keyword evidence="1" id="KW-0378">Hydrolase</keyword>
<dbReference type="InterPro" id="IPR013656">
    <property type="entry name" value="PAS_4"/>
</dbReference>
<feature type="domain" description="PPM-type phosphatase" evidence="2">
    <location>
        <begin position="159"/>
        <end position="372"/>
    </location>
</feature>
<protein>
    <submittedName>
        <fullName evidence="3">PAS fold-containing protein</fullName>
    </submittedName>
</protein>
<evidence type="ECO:0000313" key="3">
    <source>
        <dbReference type="EMBL" id="SEC35857.1"/>
    </source>
</evidence>
<dbReference type="InterPro" id="IPR000014">
    <property type="entry name" value="PAS"/>
</dbReference>
<dbReference type="Proteomes" id="UP000198609">
    <property type="component" value="Unassembled WGS sequence"/>
</dbReference>
<name>A0A1H4RVM5_STRMJ</name>
<dbReference type="Gene3D" id="3.30.450.20">
    <property type="entry name" value="PAS domain"/>
    <property type="match status" value="1"/>
</dbReference>
<dbReference type="Gene3D" id="3.60.40.10">
    <property type="entry name" value="PPM-type phosphatase domain"/>
    <property type="match status" value="1"/>
</dbReference>
<evidence type="ECO:0000256" key="1">
    <source>
        <dbReference type="ARBA" id="ARBA00022801"/>
    </source>
</evidence>
<reference evidence="4" key="1">
    <citation type="submission" date="2016-10" db="EMBL/GenBank/DDBJ databases">
        <authorList>
            <person name="Varghese N."/>
            <person name="Submissions S."/>
        </authorList>
    </citation>
    <scope>NUCLEOTIDE SEQUENCE [LARGE SCALE GENOMIC DNA]</scope>
    <source>
        <strain evidence="4">DSM 40318</strain>
    </source>
</reference>
<accession>A0A1H4RVM5</accession>
<proteinExistence type="predicted"/>
<dbReference type="CDD" id="cd00130">
    <property type="entry name" value="PAS"/>
    <property type="match status" value="1"/>
</dbReference>
<dbReference type="SMART" id="SM00331">
    <property type="entry name" value="PP2C_SIG"/>
    <property type="match status" value="1"/>
</dbReference>
<dbReference type="PANTHER" id="PTHR43156:SF2">
    <property type="entry name" value="STAGE II SPORULATION PROTEIN E"/>
    <property type="match status" value="1"/>
</dbReference>
<dbReference type="EMBL" id="FNST01000002">
    <property type="protein sequence ID" value="SEC35857.1"/>
    <property type="molecule type" value="Genomic_DNA"/>
</dbReference>
<organism evidence="3 4">
    <name type="scientific">Streptomyces melanosporofaciens</name>
    <dbReference type="NCBI Taxonomy" id="67327"/>
    <lineage>
        <taxon>Bacteria</taxon>
        <taxon>Bacillati</taxon>
        <taxon>Actinomycetota</taxon>
        <taxon>Actinomycetes</taxon>
        <taxon>Kitasatosporales</taxon>
        <taxon>Streptomycetaceae</taxon>
        <taxon>Streptomyces</taxon>
        <taxon>Streptomyces violaceusniger group</taxon>
    </lineage>
</organism>
<dbReference type="Pfam" id="PF08448">
    <property type="entry name" value="PAS_4"/>
    <property type="match status" value="1"/>
</dbReference>
<gene>
    <name evidence="3" type="ORF">SAMN04490356_3848</name>
</gene>
<dbReference type="SUPFAM" id="SSF81606">
    <property type="entry name" value="PP2C-like"/>
    <property type="match status" value="1"/>
</dbReference>
<dbReference type="SUPFAM" id="SSF55785">
    <property type="entry name" value="PYP-like sensor domain (PAS domain)"/>
    <property type="match status" value="1"/>
</dbReference>
<keyword evidence="4" id="KW-1185">Reference proteome</keyword>
<dbReference type="InterPro" id="IPR001932">
    <property type="entry name" value="PPM-type_phosphatase-like_dom"/>
</dbReference>
<dbReference type="RefSeq" id="WP_093463640.1">
    <property type="nucleotide sequence ID" value="NZ_FNST01000002.1"/>
</dbReference>
<dbReference type="AlphaFoldDB" id="A0A1H4RVM5"/>
<dbReference type="GO" id="GO:0016791">
    <property type="term" value="F:phosphatase activity"/>
    <property type="evidence" value="ECO:0007669"/>
    <property type="project" value="TreeGrafter"/>
</dbReference>
<evidence type="ECO:0000313" key="4">
    <source>
        <dbReference type="Proteomes" id="UP000198609"/>
    </source>
</evidence>
<dbReference type="InterPro" id="IPR052016">
    <property type="entry name" value="Bact_Sigma-Reg"/>
</dbReference>
<dbReference type="InterPro" id="IPR035965">
    <property type="entry name" value="PAS-like_dom_sf"/>
</dbReference>
<sequence length="373" mass="39727">MVNPEIDCAALVQALPGAVAVLTPQLVYAEVNDEWLRLLGRTREQKIGSFMPDDYADSPRYHPGAVLVRNVVASLRRVAETGRRETMALQRFNPEDPEGSGGGEERYWSMTNVPIFGADGRVVMLLHRVEEVTELISAREVALSLQHAMLPAPRPIGRHPVAVRYRPAVDALAVGGDWYDLVELPGERLGVAVGDVVGHGVSAAGVMGQLRSALSAASRVAVGPAQALEVLELYALSVSGAENATVAHAFVDWDTHDITYSSAGHPPPALLRSDGTVEYLDRATDPPLGARPQPAPRPQATMPFAEGAFLVLYTDGLVERRCEDIDTGLDRLACSLTGHQGAGPETLADALLADLLPPGGVTDDAALVIVHLT</sequence>
<dbReference type="Pfam" id="PF07228">
    <property type="entry name" value="SpoIIE"/>
    <property type="match status" value="1"/>
</dbReference>
<dbReference type="PANTHER" id="PTHR43156">
    <property type="entry name" value="STAGE II SPORULATION PROTEIN E-RELATED"/>
    <property type="match status" value="1"/>
</dbReference>
<evidence type="ECO:0000259" key="2">
    <source>
        <dbReference type="SMART" id="SM00331"/>
    </source>
</evidence>
<dbReference type="InterPro" id="IPR036457">
    <property type="entry name" value="PPM-type-like_dom_sf"/>
</dbReference>